<feature type="domain" description="ABC-type glycine betaine transport system substrate-binding" evidence="2">
    <location>
        <begin position="52"/>
        <end position="320"/>
    </location>
</feature>
<dbReference type="SUPFAM" id="SSF53850">
    <property type="entry name" value="Periplasmic binding protein-like II"/>
    <property type="match status" value="1"/>
</dbReference>
<evidence type="ECO:0000256" key="1">
    <source>
        <dbReference type="SAM" id="SignalP"/>
    </source>
</evidence>
<keyword evidence="4" id="KW-1185">Reference proteome</keyword>
<dbReference type="EMBL" id="JACCBN010000001">
    <property type="protein sequence ID" value="NYD38408.1"/>
    <property type="molecule type" value="Genomic_DNA"/>
</dbReference>
<dbReference type="PROSITE" id="PS51318">
    <property type="entry name" value="TAT"/>
    <property type="match status" value="1"/>
</dbReference>
<proteinExistence type="predicted"/>
<dbReference type="InterPro" id="IPR007210">
    <property type="entry name" value="ABC_Gly_betaine_transp_sub-bd"/>
</dbReference>
<dbReference type="GO" id="GO:0043190">
    <property type="term" value="C:ATP-binding cassette (ABC) transporter complex"/>
    <property type="evidence" value="ECO:0007669"/>
    <property type="project" value="InterPro"/>
</dbReference>
<dbReference type="Gene3D" id="3.40.190.120">
    <property type="entry name" value="Osmoprotection protein (prox), domain 2"/>
    <property type="match status" value="1"/>
</dbReference>
<dbReference type="InterPro" id="IPR006311">
    <property type="entry name" value="TAT_signal"/>
</dbReference>
<dbReference type="GO" id="GO:0022857">
    <property type="term" value="F:transmembrane transporter activity"/>
    <property type="evidence" value="ECO:0007669"/>
    <property type="project" value="InterPro"/>
</dbReference>
<evidence type="ECO:0000313" key="4">
    <source>
        <dbReference type="Proteomes" id="UP000535890"/>
    </source>
</evidence>
<evidence type="ECO:0000259" key="2">
    <source>
        <dbReference type="Pfam" id="PF04069"/>
    </source>
</evidence>
<feature type="chain" id="PRO_5039357205" evidence="1">
    <location>
        <begin position="27"/>
        <end position="325"/>
    </location>
</feature>
<evidence type="ECO:0000313" key="3">
    <source>
        <dbReference type="EMBL" id="NYD38408.1"/>
    </source>
</evidence>
<reference evidence="3 4" key="1">
    <citation type="submission" date="2020-07" db="EMBL/GenBank/DDBJ databases">
        <title>Sequencing the genomes of 1000 actinobacteria strains.</title>
        <authorList>
            <person name="Klenk H.-P."/>
        </authorList>
    </citation>
    <scope>NUCLEOTIDE SEQUENCE [LARGE SCALE GENOMIC DNA]</scope>
    <source>
        <strain evidence="3 4">DSM 45772</strain>
    </source>
</reference>
<keyword evidence="1" id="KW-0732">Signal</keyword>
<gene>
    <name evidence="3" type="ORF">BJ983_004510</name>
</gene>
<accession>A0A7Y9J7N4</accession>
<name>A0A7Y9J7N4_9PSEU</name>
<protein>
    <submittedName>
        <fullName evidence="3">Osmoprotectant transport system substrate-binding protein</fullName>
    </submittedName>
</protein>
<comment type="caution">
    <text evidence="3">The sequence shown here is derived from an EMBL/GenBank/DDBJ whole genome shotgun (WGS) entry which is preliminary data.</text>
</comment>
<dbReference type="RefSeq" id="WP_179795861.1">
    <property type="nucleotide sequence ID" value="NZ_BAABHP010000006.1"/>
</dbReference>
<organism evidence="3 4">
    <name type="scientific">Actinomycetospora corticicola</name>
    <dbReference type="NCBI Taxonomy" id="663602"/>
    <lineage>
        <taxon>Bacteria</taxon>
        <taxon>Bacillati</taxon>
        <taxon>Actinomycetota</taxon>
        <taxon>Actinomycetes</taxon>
        <taxon>Pseudonocardiales</taxon>
        <taxon>Pseudonocardiaceae</taxon>
        <taxon>Actinomycetospora</taxon>
    </lineage>
</organism>
<dbReference type="Gene3D" id="3.40.190.10">
    <property type="entry name" value="Periplasmic binding protein-like II"/>
    <property type="match status" value="1"/>
</dbReference>
<dbReference type="Proteomes" id="UP000535890">
    <property type="component" value="Unassembled WGS sequence"/>
</dbReference>
<dbReference type="Pfam" id="PF04069">
    <property type="entry name" value="OpuAC"/>
    <property type="match status" value="1"/>
</dbReference>
<feature type="signal peptide" evidence="1">
    <location>
        <begin position="1"/>
        <end position="26"/>
    </location>
</feature>
<sequence>MTWGSEPMRRRLLTAAVALLTATLLAGCGGDAPRATPPGSFARDVDLTGQTFTVGSKEFDEQLLLCRMTIALLQSAGATVVERCDTKGSENVRSALTTGAIDMYWEYTGTAWRTYLRQEAQLTDPRDLFEAVQVADAANGVSWLRQAPFDNTYAVGVSAAAAQRLGVRSISDLARLARSGSPDATLCIDQEFTGREDGLVGLLRTYDFQFPDGALDTLEINGIYAAVAAGRPCVFGEVFATDGRLNALRINTLADDRDYFLPYQAALTVRTDVLTRAPRLALLGERLSPMLTDQVMRELNARVSVGRRSPDDVARTFLREQGLIG</sequence>
<dbReference type="AlphaFoldDB" id="A0A7Y9J7N4"/>